<dbReference type="AlphaFoldDB" id="A0AAD7GAP7"/>
<proteinExistence type="inferred from homology"/>
<evidence type="ECO:0000313" key="3">
    <source>
        <dbReference type="EMBL" id="KAJ7671889.1"/>
    </source>
</evidence>
<evidence type="ECO:0000256" key="2">
    <source>
        <dbReference type="ARBA" id="ARBA00022679"/>
    </source>
</evidence>
<keyword evidence="2" id="KW-0808">Transferase</keyword>
<evidence type="ECO:0000313" key="4">
    <source>
        <dbReference type="Proteomes" id="UP001221757"/>
    </source>
</evidence>
<dbReference type="InterPro" id="IPR002213">
    <property type="entry name" value="UDP_glucos_trans"/>
</dbReference>
<dbReference type="Gene3D" id="3.40.50.2000">
    <property type="entry name" value="Glycogen Phosphorylase B"/>
    <property type="match status" value="2"/>
</dbReference>
<protein>
    <submittedName>
        <fullName evidence="3">UDP-Glycosyltransferase/glycogen phosphorylase</fullName>
    </submittedName>
</protein>
<name>A0AAD7GAP7_MYCRO</name>
<dbReference type="GO" id="GO:0008194">
    <property type="term" value="F:UDP-glycosyltransferase activity"/>
    <property type="evidence" value="ECO:0007669"/>
    <property type="project" value="InterPro"/>
</dbReference>
<dbReference type="PANTHER" id="PTHR11926">
    <property type="entry name" value="GLUCOSYL/GLUCURONOSYL TRANSFERASES"/>
    <property type="match status" value="1"/>
</dbReference>
<evidence type="ECO:0000256" key="1">
    <source>
        <dbReference type="ARBA" id="ARBA00009995"/>
    </source>
</evidence>
<comment type="similarity">
    <text evidence="1">Belongs to the UDP-glycosyltransferase family.</text>
</comment>
<dbReference type="CDD" id="cd03784">
    <property type="entry name" value="GT1_Gtf-like"/>
    <property type="match status" value="1"/>
</dbReference>
<dbReference type="SUPFAM" id="SSF53756">
    <property type="entry name" value="UDP-Glycosyltransferase/glycogen phosphorylase"/>
    <property type="match status" value="1"/>
</dbReference>
<reference evidence="3" key="1">
    <citation type="submission" date="2023-03" db="EMBL/GenBank/DDBJ databases">
        <title>Massive genome expansion in bonnet fungi (Mycena s.s.) driven by repeated elements and novel gene families across ecological guilds.</title>
        <authorList>
            <consortium name="Lawrence Berkeley National Laboratory"/>
            <person name="Harder C.B."/>
            <person name="Miyauchi S."/>
            <person name="Viragh M."/>
            <person name="Kuo A."/>
            <person name="Thoen E."/>
            <person name="Andreopoulos B."/>
            <person name="Lu D."/>
            <person name="Skrede I."/>
            <person name="Drula E."/>
            <person name="Henrissat B."/>
            <person name="Morin E."/>
            <person name="Kohler A."/>
            <person name="Barry K."/>
            <person name="LaButti K."/>
            <person name="Morin E."/>
            <person name="Salamov A."/>
            <person name="Lipzen A."/>
            <person name="Mereny Z."/>
            <person name="Hegedus B."/>
            <person name="Baldrian P."/>
            <person name="Stursova M."/>
            <person name="Weitz H."/>
            <person name="Taylor A."/>
            <person name="Grigoriev I.V."/>
            <person name="Nagy L.G."/>
            <person name="Martin F."/>
            <person name="Kauserud H."/>
        </authorList>
    </citation>
    <scope>NUCLEOTIDE SEQUENCE</scope>
    <source>
        <strain evidence="3">CBHHK067</strain>
    </source>
</reference>
<comment type="caution">
    <text evidence="3">The sequence shown here is derived from an EMBL/GenBank/DDBJ whole genome shotgun (WGS) entry which is preliminary data.</text>
</comment>
<sequence length="482" mass="51686">MSGALKIRHLLLVPIPAYGHTRPLCSLAGRLAVDPSVVITLLMAPNYLEQVRSDIAAQFPSGHEAFGRIRIVSLFDSTEKNAFGLMPATVEHYPAAYKSLVDGNAIECASTGTKFAAIPPPAVVILDVFANPQLNATRAMTGTTIPIFTFIAGNCGSLLRAFGPESLGGRGNFGAKIEAEALRTGKSAEEIGEQLFRHTDGTVIKIPGVPAMYDYEVFPQISLGGHIVPIVTAGYEVVMNCDGILLGTAPAYDGESLVAVETWVNRRYTSPYTQSDLSSLQDMISFGSVFWPKSDGQLEELVDALIEKDFPFILCHASPMASVSDKLLSKIKDSGIGMASAWAPQQFVLTHPATGWFLTHGGHGGITESLAAGVPMICWPFEADQPIAAEHLSQNLNVAFHLIEVRTAKGLQPLHSGRVPLGTSTALRAEFREIIDQCRGEPGAGKRKQAQRMRDAFAEAWTEGGSAQVAVRAFFSEYVSGA</sequence>
<keyword evidence="4" id="KW-1185">Reference proteome</keyword>
<dbReference type="Pfam" id="PF00201">
    <property type="entry name" value="UDPGT"/>
    <property type="match status" value="1"/>
</dbReference>
<dbReference type="PANTHER" id="PTHR11926:SF774">
    <property type="entry name" value="UDP-GLYCOSYLTRANSFERASE 85A1-RELATED"/>
    <property type="match status" value="1"/>
</dbReference>
<accession>A0AAD7GAP7</accession>
<dbReference type="EMBL" id="JARKIE010000171">
    <property type="protein sequence ID" value="KAJ7671889.1"/>
    <property type="molecule type" value="Genomic_DNA"/>
</dbReference>
<dbReference type="Proteomes" id="UP001221757">
    <property type="component" value="Unassembled WGS sequence"/>
</dbReference>
<organism evidence="3 4">
    <name type="scientific">Mycena rosella</name>
    <name type="common">Pink bonnet</name>
    <name type="synonym">Agaricus rosellus</name>
    <dbReference type="NCBI Taxonomy" id="1033263"/>
    <lineage>
        <taxon>Eukaryota</taxon>
        <taxon>Fungi</taxon>
        <taxon>Dikarya</taxon>
        <taxon>Basidiomycota</taxon>
        <taxon>Agaricomycotina</taxon>
        <taxon>Agaricomycetes</taxon>
        <taxon>Agaricomycetidae</taxon>
        <taxon>Agaricales</taxon>
        <taxon>Marasmiineae</taxon>
        <taxon>Mycenaceae</taxon>
        <taxon>Mycena</taxon>
    </lineage>
</organism>
<gene>
    <name evidence="3" type="ORF">B0H17DRAFT_1208946</name>
</gene>